<dbReference type="Proteomes" id="UP001329915">
    <property type="component" value="Chromosome"/>
</dbReference>
<organism evidence="3 4">
    <name type="scientific">Metallumcola ferriviriculae</name>
    <dbReference type="NCBI Taxonomy" id="3039180"/>
    <lineage>
        <taxon>Bacteria</taxon>
        <taxon>Bacillati</taxon>
        <taxon>Bacillota</taxon>
        <taxon>Clostridia</taxon>
        <taxon>Neomoorellales</taxon>
        <taxon>Desulfitibacteraceae</taxon>
        <taxon>Metallumcola</taxon>
    </lineage>
</organism>
<dbReference type="AlphaFoldDB" id="A0AAU0UMG8"/>
<dbReference type="PANTHER" id="PTHR36834:SF1">
    <property type="entry name" value="INTEGRAL MEMBRANE PROTEIN"/>
    <property type="match status" value="1"/>
</dbReference>
<gene>
    <name evidence="3" type="ORF">MFMK1_001944</name>
</gene>
<evidence type="ECO:0000256" key="1">
    <source>
        <dbReference type="SAM" id="Phobius"/>
    </source>
</evidence>
<dbReference type="EMBL" id="CP121694">
    <property type="protein sequence ID" value="WRO22120.1"/>
    <property type="molecule type" value="Genomic_DNA"/>
</dbReference>
<feature type="domain" description="VanZ-like" evidence="2">
    <location>
        <begin position="26"/>
        <end position="151"/>
    </location>
</feature>
<evidence type="ECO:0000313" key="4">
    <source>
        <dbReference type="Proteomes" id="UP001329915"/>
    </source>
</evidence>
<dbReference type="PANTHER" id="PTHR36834">
    <property type="entry name" value="MEMBRANE PROTEIN-RELATED"/>
    <property type="match status" value="1"/>
</dbReference>
<proteinExistence type="predicted"/>
<evidence type="ECO:0000313" key="3">
    <source>
        <dbReference type="EMBL" id="WRO22120.1"/>
    </source>
</evidence>
<evidence type="ECO:0000259" key="2">
    <source>
        <dbReference type="Pfam" id="PF04892"/>
    </source>
</evidence>
<dbReference type="InterPro" id="IPR053150">
    <property type="entry name" value="Teicoplanin_resist-assoc"/>
</dbReference>
<reference evidence="3 4" key="1">
    <citation type="submission" date="2023-04" db="EMBL/GenBank/DDBJ databases">
        <authorList>
            <person name="Hsu D."/>
        </authorList>
    </citation>
    <scope>NUCLEOTIDE SEQUENCE [LARGE SCALE GENOMIC DNA]</scope>
    <source>
        <strain evidence="3 4">MK1</strain>
    </source>
</reference>
<dbReference type="RefSeq" id="WP_366921540.1">
    <property type="nucleotide sequence ID" value="NZ_CP121694.1"/>
</dbReference>
<accession>A0AAU0UMG8</accession>
<sequence>MSNISDRITKKIFLSKTIRGIAIIVFVFYALVMLSELFLGGHRWYSSEFRYNLVPFKTISRYIVDYHRYNFNTWFINLFGNVLAFMPLGFLAPIIFHKKLPTIKNVFGLSLTIPFLIEIIQLVLRVGSFDIDDIILNSIGVMLGYLILIIVLKTIKKMLKSEYLHGYSVL</sequence>
<keyword evidence="1" id="KW-1133">Transmembrane helix</keyword>
<feature type="transmembrane region" description="Helical" evidence="1">
    <location>
        <begin position="21"/>
        <end position="45"/>
    </location>
</feature>
<dbReference type="KEGG" id="dbc:MFMK1_001944"/>
<dbReference type="Pfam" id="PF04892">
    <property type="entry name" value="VanZ"/>
    <property type="match status" value="1"/>
</dbReference>
<feature type="transmembrane region" description="Helical" evidence="1">
    <location>
        <begin position="106"/>
        <end position="128"/>
    </location>
</feature>
<keyword evidence="4" id="KW-1185">Reference proteome</keyword>
<feature type="transmembrane region" description="Helical" evidence="1">
    <location>
        <begin position="74"/>
        <end position="94"/>
    </location>
</feature>
<keyword evidence="1" id="KW-0472">Membrane</keyword>
<name>A0AAU0UMG8_9FIRM</name>
<protein>
    <submittedName>
        <fullName evidence="3">VanZ family protein</fullName>
    </submittedName>
</protein>
<dbReference type="InterPro" id="IPR006976">
    <property type="entry name" value="VanZ-like"/>
</dbReference>
<feature type="transmembrane region" description="Helical" evidence="1">
    <location>
        <begin position="134"/>
        <end position="152"/>
    </location>
</feature>
<keyword evidence="1" id="KW-0812">Transmembrane</keyword>